<dbReference type="Proteomes" id="UP000324974">
    <property type="component" value="Chromosome"/>
</dbReference>
<dbReference type="InterPro" id="IPR053737">
    <property type="entry name" value="Type_II_TA_Toxin"/>
</dbReference>
<dbReference type="PROSITE" id="PS51459">
    <property type="entry name" value="FIDO"/>
    <property type="match status" value="1"/>
</dbReference>
<dbReference type="SUPFAM" id="SSF140931">
    <property type="entry name" value="Fic-like"/>
    <property type="match status" value="1"/>
</dbReference>
<reference evidence="3" key="1">
    <citation type="submission" date="2019-08" db="EMBL/GenBank/DDBJ databases">
        <title>Limnoglobus roseus gen. nov., sp. nov., a novel freshwater planctomycete with a giant genome from the family Gemmataceae.</title>
        <authorList>
            <person name="Kulichevskaya I.S."/>
            <person name="Naumoff D.G."/>
            <person name="Miroshnikov K."/>
            <person name="Ivanova A."/>
            <person name="Philippov D.A."/>
            <person name="Hakobyan A."/>
            <person name="Rijpstra I.C."/>
            <person name="Sinninghe Damste J.S."/>
            <person name="Liesack W."/>
            <person name="Dedysh S.N."/>
        </authorList>
    </citation>
    <scope>NUCLEOTIDE SEQUENCE [LARGE SCALE GENOMIC DNA]</scope>
    <source>
        <strain evidence="3">PX52</strain>
    </source>
</reference>
<dbReference type="Gene3D" id="1.20.120.1870">
    <property type="entry name" value="Fic/DOC protein, Fido domain"/>
    <property type="match status" value="1"/>
</dbReference>
<keyword evidence="3" id="KW-1185">Reference proteome</keyword>
<dbReference type="InterPro" id="IPR006440">
    <property type="entry name" value="Doc"/>
</dbReference>
<dbReference type="PIRSF" id="PIRSF018297">
    <property type="entry name" value="Doc"/>
    <property type="match status" value="1"/>
</dbReference>
<name>A0A5C1A7W1_9BACT</name>
<gene>
    <name evidence="2" type="primary">doc</name>
    <name evidence="2" type="ORF">PX52LOC_02196</name>
</gene>
<dbReference type="InterPro" id="IPR036597">
    <property type="entry name" value="Fido-like_dom_sf"/>
</dbReference>
<feature type="domain" description="Fido" evidence="1">
    <location>
        <begin position="4"/>
        <end position="122"/>
    </location>
</feature>
<dbReference type="KEGG" id="lrs:PX52LOC_02196"/>
<dbReference type="GO" id="GO:0016301">
    <property type="term" value="F:kinase activity"/>
    <property type="evidence" value="ECO:0007669"/>
    <property type="project" value="InterPro"/>
</dbReference>
<evidence type="ECO:0000259" key="1">
    <source>
        <dbReference type="PROSITE" id="PS51459"/>
    </source>
</evidence>
<sequence>MIYLTRDEVIQLQAAVVARSGGGTGILDLGKIDSAVAPPRMTFGGQDLYPTLAEKSAALGFSLACNHGFVDGNKRIGHAAMETFLVLNGHEIDAPVDEQERVFLTLAAAQMTREEFTTWVQQHVRPLGSRGSHGS</sequence>
<dbReference type="PANTHER" id="PTHR39426:SF1">
    <property type="entry name" value="HOMOLOGY TO DEATH-ON-CURING PROTEIN OF PHAGE P1"/>
    <property type="match status" value="1"/>
</dbReference>
<dbReference type="RefSeq" id="WP_149110107.1">
    <property type="nucleotide sequence ID" value="NZ_CP042425.1"/>
</dbReference>
<dbReference type="EMBL" id="CP042425">
    <property type="protein sequence ID" value="QEL15281.1"/>
    <property type="molecule type" value="Genomic_DNA"/>
</dbReference>
<accession>A0A5C1A7W1</accession>
<dbReference type="Pfam" id="PF02661">
    <property type="entry name" value="Fic"/>
    <property type="match status" value="1"/>
</dbReference>
<dbReference type="OrthoDB" id="9802752at2"/>
<dbReference type="AlphaFoldDB" id="A0A5C1A7W1"/>
<dbReference type="PANTHER" id="PTHR39426">
    <property type="entry name" value="HOMOLOGY TO DEATH-ON-CURING PROTEIN OF PHAGE P1"/>
    <property type="match status" value="1"/>
</dbReference>
<dbReference type="NCBIfam" id="TIGR01550">
    <property type="entry name" value="DOC_P1"/>
    <property type="match status" value="1"/>
</dbReference>
<protein>
    <submittedName>
        <fullName evidence="2">Toxin Doc</fullName>
    </submittedName>
</protein>
<evidence type="ECO:0000313" key="2">
    <source>
        <dbReference type="EMBL" id="QEL15281.1"/>
    </source>
</evidence>
<proteinExistence type="predicted"/>
<dbReference type="InterPro" id="IPR003812">
    <property type="entry name" value="Fido"/>
</dbReference>
<organism evidence="2 3">
    <name type="scientific">Limnoglobus roseus</name>
    <dbReference type="NCBI Taxonomy" id="2598579"/>
    <lineage>
        <taxon>Bacteria</taxon>
        <taxon>Pseudomonadati</taxon>
        <taxon>Planctomycetota</taxon>
        <taxon>Planctomycetia</taxon>
        <taxon>Gemmatales</taxon>
        <taxon>Gemmataceae</taxon>
        <taxon>Limnoglobus</taxon>
    </lineage>
</organism>
<evidence type="ECO:0000313" key="3">
    <source>
        <dbReference type="Proteomes" id="UP000324974"/>
    </source>
</evidence>